<protein>
    <recommendedName>
        <fullName evidence="6">tRNA wybutosine-synthesizing protein 4</fullName>
        <ecNumber evidence="5">2.1.1.290</ecNumber>
        <ecNumber evidence="4">2.3.1.231</ecNumber>
    </recommendedName>
    <alternativeName>
        <fullName evidence="12">tRNA(Phe) (7-(3-amino-3-(methoxycarbonyl)propyl)wyosine(37)-N)-methoxycarbonyltransferase</fullName>
    </alternativeName>
    <alternativeName>
        <fullName evidence="11">tRNA(Phe) (7-(3-amino-3-carboxypropyl)wyosine(37)-O)-methyltransferase</fullName>
    </alternativeName>
</protein>
<evidence type="ECO:0000256" key="2">
    <source>
        <dbReference type="ARBA" id="ARBA00004797"/>
    </source>
</evidence>
<dbReference type="SUPFAM" id="SSF50965">
    <property type="entry name" value="Galactose oxidase, central domain"/>
    <property type="match status" value="1"/>
</dbReference>
<dbReference type="GO" id="GO:0030488">
    <property type="term" value="P:tRNA methylation"/>
    <property type="evidence" value="ECO:0007669"/>
    <property type="project" value="TreeGrafter"/>
</dbReference>
<dbReference type="InterPro" id="IPR015915">
    <property type="entry name" value="Kelch-typ_b-propeller"/>
</dbReference>
<dbReference type="InterPro" id="IPR007213">
    <property type="entry name" value="Ppm1/Ppm2/Tcmp"/>
</dbReference>
<dbReference type="eggNOG" id="KOG2918">
    <property type="taxonomic scope" value="Eukaryota"/>
</dbReference>
<dbReference type="UniPathway" id="UPA00375"/>
<dbReference type="KEGG" id="phu:Phum_PHUM045430"/>
<dbReference type="PANTHER" id="PTHR46529:SF1">
    <property type="entry name" value="TRNA WYBUTOSINE-SYNTHESIZING PROTEIN 4"/>
    <property type="match status" value="1"/>
</dbReference>
<keyword evidence="8 14" id="KW-0808">Transferase</keyword>
<comment type="catalytic activity">
    <reaction evidence="13">
        <text>7-[(3S)-(3-amino-3-methoxycarbonyl)propyl]wyosine(37) in tRNA(Phe) + S-adenosyl-L-methionine + CO2 = wybutosine(37) in tRNA(Phe) + S-adenosyl-L-homocysteine + 2 H(+)</text>
        <dbReference type="Rhea" id="RHEA:37119"/>
        <dbReference type="Rhea" id="RHEA-COMP:11844"/>
        <dbReference type="Rhea" id="RHEA-COMP:11847"/>
        <dbReference type="ChEBI" id="CHEBI:15378"/>
        <dbReference type="ChEBI" id="CHEBI:16526"/>
        <dbReference type="ChEBI" id="CHEBI:57856"/>
        <dbReference type="ChEBI" id="CHEBI:59789"/>
        <dbReference type="ChEBI" id="CHEBI:73544"/>
        <dbReference type="ChEBI" id="CHEBI:74275"/>
        <dbReference type="EC" id="2.3.1.231"/>
    </reaction>
</comment>
<comment type="similarity">
    <text evidence="3">Belongs to the methyltransferase superfamily. LCMT family.</text>
</comment>
<dbReference type="EMBL" id="AAZO01000531">
    <property type="status" value="NOT_ANNOTATED_CDS"/>
    <property type="molecule type" value="Genomic_DNA"/>
</dbReference>
<evidence type="ECO:0000256" key="5">
    <source>
        <dbReference type="ARBA" id="ARBA00012779"/>
    </source>
</evidence>
<comment type="catalytic activity">
    <reaction evidence="1">
        <text>7-[(3S)-3-amino-3-carboxypropyl]wyosine(37) in tRNA(Phe) + S-adenosyl-L-methionine = 7-[(3S)-(3-amino-3-methoxycarbonyl)propyl]wyosine(37) in tRNA(Phe) + S-adenosyl-L-homocysteine</text>
        <dbReference type="Rhea" id="RHEA:36903"/>
        <dbReference type="Rhea" id="RHEA-COMP:10379"/>
        <dbReference type="Rhea" id="RHEA-COMP:11844"/>
        <dbReference type="ChEBI" id="CHEBI:57856"/>
        <dbReference type="ChEBI" id="CHEBI:59789"/>
        <dbReference type="ChEBI" id="CHEBI:73543"/>
        <dbReference type="ChEBI" id="CHEBI:74275"/>
        <dbReference type="EC" id="2.1.1.290"/>
    </reaction>
</comment>
<keyword evidence="10" id="KW-0819">tRNA processing</keyword>
<dbReference type="GeneID" id="8232709"/>
<keyword evidence="16" id="KW-1185">Reference proteome</keyword>
<dbReference type="OMA" id="SDCCTLR"/>
<dbReference type="GO" id="GO:0031591">
    <property type="term" value="P:wybutosine biosynthetic process"/>
    <property type="evidence" value="ECO:0007669"/>
    <property type="project" value="TreeGrafter"/>
</dbReference>
<dbReference type="Pfam" id="PF04072">
    <property type="entry name" value="LCM"/>
    <property type="match status" value="1"/>
</dbReference>
<evidence type="ECO:0000256" key="8">
    <source>
        <dbReference type="ARBA" id="ARBA00022679"/>
    </source>
</evidence>
<reference evidence="14" key="2">
    <citation type="submission" date="2007-04" db="EMBL/GenBank/DDBJ databases">
        <title>The genome of the human body louse.</title>
        <authorList>
            <consortium name="The Human Body Louse Genome Consortium"/>
            <person name="Kirkness E."/>
            <person name="Walenz B."/>
            <person name="Hass B."/>
            <person name="Bruggner R."/>
            <person name="Strausberg R."/>
        </authorList>
    </citation>
    <scope>NUCLEOTIDE SEQUENCE</scope>
    <source>
        <strain evidence="14">USDA</strain>
    </source>
</reference>
<dbReference type="RefSeq" id="XP_002423250.1">
    <property type="nucleotide sequence ID" value="XM_002423205.1"/>
</dbReference>
<name>E0VAV6_PEDHC</name>
<evidence type="ECO:0000256" key="12">
    <source>
        <dbReference type="ARBA" id="ARBA00030847"/>
    </source>
</evidence>
<dbReference type="InParanoid" id="E0VAV6"/>
<sequence length="626" mass="71500">MSNNVNSTQVQSTNGACIISKCSAASQNYFNDIFIEHFVPKKKLRASLINLGYYTRTIVSCGAGFDTTFWKLSEAKLLNNCKLFVEIDFPSIVRNSKISNQSVNQLSSNYILVEADLSKINELETIFNDINIEYNIPTLFLSECVITYMHVEKSNQLLEWIAKKFQNGAFINYEQIHPNDGFGTIMLKHFDKLQSSLFSVKKYPDCDSHYLRYKNLGFQNNVSLSEWDAFMFLTTENERQNAYSKEIFDEFEEFHNKCVHYVVGIAGNQKSSEWIDSLPFYSLKQFKDDRKRLILNYLESNIELFRHSSFKLNKGKYIYLVGGSKSKKRNSDVFRIDLSNNLNSEIINVITNNIKVQLDRVYGSLTNFRLKESNFCCMYGGRTSPSVIANNGSLVLFEILNDSFILKLIIPLENITPLYRSSLISCTLNDNQVECLIFGGRSGDINVSSADLIKLNFSLNDKNNLDYSYKVLKKTNENWPCCRMSQSMACWERNKSVLMSCGMKINSKWDCTEEKWEQVNIKGNVLPRYGHTSHIINDELFLIGGVNTLTGLQPGISKINLNNLTAIEYSLEARGPHPVLFFNHSTEVIEEKNVKKILILGGGGNCFSFGTYLNQGIYSINLNEFS</sequence>
<reference evidence="14" key="1">
    <citation type="submission" date="2007-04" db="EMBL/GenBank/DDBJ databases">
        <title>Annotation of Pediculus humanus corporis strain USDA.</title>
        <authorList>
            <person name="Kirkness E."/>
            <person name="Hannick L."/>
            <person name="Hass B."/>
            <person name="Bruggner R."/>
            <person name="Lawson D."/>
            <person name="Bidwell S."/>
            <person name="Joardar V."/>
            <person name="Caler E."/>
            <person name="Walenz B."/>
            <person name="Inman J."/>
            <person name="Schobel S."/>
            <person name="Galinsky K."/>
            <person name="Amedeo P."/>
            <person name="Strausberg R."/>
        </authorList>
    </citation>
    <scope>NUCLEOTIDE SEQUENCE</scope>
    <source>
        <strain evidence="14">USDA</strain>
    </source>
</reference>
<dbReference type="Pfam" id="PF13418">
    <property type="entry name" value="Beta-prop_TYW4"/>
    <property type="match status" value="1"/>
</dbReference>
<evidence type="ECO:0000256" key="11">
    <source>
        <dbReference type="ARBA" id="ARBA00029750"/>
    </source>
</evidence>
<dbReference type="CTD" id="8232709"/>
<dbReference type="OrthoDB" id="203237at2759"/>
<dbReference type="Gene3D" id="2.120.10.80">
    <property type="entry name" value="Kelch-type beta propeller"/>
    <property type="match status" value="1"/>
</dbReference>
<evidence type="ECO:0000256" key="4">
    <source>
        <dbReference type="ARBA" id="ARBA00012155"/>
    </source>
</evidence>
<evidence type="ECO:0000256" key="10">
    <source>
        <dbReference type="ARBA" id="ARBA00022694"/>
    </source>
</evidence>
<evidence type="ECO:0000256" key="13">
    <source>
        <dbReference type="ARBA" id="ARBA00049250"/>
    </source>
</evidence>
<dbReference type="EMBL" id="DS235016">
    <property type="protein sequence ID" value="EEB10512.1"/>
    <property type="molecule type" value="Genomic_DNA"/>
</dbReference>
<dbReference type="EC" id="2.3.1.231" evidence="4"/>
<evidence type="ECO:0000313" key="14">
    <source>
        <dbReference type="EMBL" id="EEB10512.1"/>
    </source>
</evidence>
<evidence type="ECO:0000256" key="7">
    <source>
        <dbReference type="ARBA" id="ARBA00022603"/>
    </source>
</evidence>
<dbReference type="InterPro" id="IPR029063">
    <property type="entry name" value="SAM-dependent_MTases_sf"/>
</dbReference>
<dbReference type="EC" id="2.1.1.290" evidence="5"/>
<evidence type="ECO:0000313" key="15">
    <source>
        <dbReference type="EnsemblMetazoa" id="PHUM045430-PA"/>
    </source>
</evidence>
<evidence type="ECO:0000256" key="3">
    <source>
        <dbReference type="ARBA" id="ARBA00010703"/>
    </source>
</evidence>
<dbReference type="GO" id="GO:0008175">
    <property type="term" value="F:tRNA methyltransferase activity"/>
    <property type="evidence" value="ECO:0007669"/>
    <property type="project" value="TreeGrafter"/>
</dbReference>
<evidence type="ECO:0000313" key="16">
    <source>
        <dbReference type="Proteomes" id="UP000009046"/>
    </source>
</evidence>
<dbReference type="SUPFAM" id="SSF53335">
    <property type="entry name" value="S-adenosyl-L-methionine-dependent methyltransferases"/>
    <property type="match status" value="1"/>
</dbReference>
<dbReference type="Gene3D" id="3.40.50.150">
    <property type="entry name" value="Vaccinia Virus protein VP39"/>
    <property type="match status" value="1"/>
</dbReference>
<dbReference type="Proteomes" id="UP000009046">
    <property type="component" value="Unassembled WGS sequence"/>
</dbReference>
<dbReference type="VEuPathDB" id="VectorBase:PHUM045430"/>
<dbReference type="InterPro" id="IPR011043">
    <property type="entry name" value="Gal_Oxase/kelch_b-propeller"/>
</dbReference>
<gene>
    <name evidence="15" type="primary">8232709</name>
    <name evidence="14" type="ORF">Phum_PHUM045430</name>
</gene>
<dbReference type="AlphaFoldDB" id="E0VAV6"/>
<reference evidence="15" key="3">
    <citation type="submission" date="2020-05" db="UniProtKB">
        <authorList>
            <consortium name="EnsemblMetazoa"/>
        </authorList>
    </citation>
    <scope>IDENTIFICATION</scope>
    <source>
        <strain evidence="15">USDA</strain>
    </source>
</reference>
<evidence type="ECO:0000256" key="9">
    <source>
        <dbReference type="ARBA" id="ARBA00022691"/>
    </source>
</evidence>
<proteinExistence type="inferred from homology"/>
<comment type="pathway">
    <text evidence="2">tRNA modification; wybutosine-tRNA(Phe) biosynthesis.</text>
</comment>
<accession>E0VAV6</accession>
<dbReference type="EnsemblMetazoa" id="PHUM045430-RA">
    <property type="protein sequence ID" value="PHUM045430-PA"/>
    <property type="gene ID" value="PHUM045430"/>
</dbReference>
<dbReference type="STRING" id="121224.E0VAV6"/>
<evidence type="ECO:0000256" key="6">
    <source>
        <dbReference type="ARBA" id="ARBA00018045"/>
    </source>
</evidence>
<keyword evidence="7 14" id="KW-0489">Methyltransferase</keyword>
<dbReference type="HOGENOM" id="CLU_002761_2_0_1"/>
<evidence type="ECO:0000256" key="1">
    <source>
        <dbReference type="ARBA" id="ARBA00001806"/>
    </source>
</evidence>
<dbReference type="PANTHER" id="PTHR46529">
    <property type="entry name" value="TRNA WYBUTOSINE-SYNTHESIZING PROTEIN 4"/>
    <property type="match status" value="1"/>
</dbReference>
<keyword evidence="9" id="KW-0949">S-adenosyl-L-methionine</keyword>
<organism>
    <name type="scientific">Pediculus humanus subsp. corporis</name>
    <name type="common">Body louse</name>
    <dbReference type="NCBI Taxonomy" id="121224"/>
    <lineage>
        <taxon>Eukaryota</taxon>
        <taxon>Metazoa</taxon>
        <taxon>Ecdysozoa</taxon>
        <taxon>Arthropoda</taxon>
        <taxon>Hexapoda</taxon>
        <taxon>Insecta</taxon>
        <taxon>Pterygota</taxon>
        <taxon>Neoptera</taxon>
        <taxon>Paraneoptera</taxon>
        <taxon>Psocodea</taxon>
        <taxon>Troctomorpha</taxon>
        <taxon>Phthiraptera</taxon>
        <taxon>Anoplura</taxon>
        <taxon>Pediculidae</taxon>
        <taxon>Pediculus</taxon>
    </lineage>
</organism>